<dbReference type="InterPro" id="IPR011054">
    <property type="entry name" value="Rudment_hybrid_motif"/>
</dbReference>
<dbReference type="Pfam" id="PF02682">
    <property type="entry name" value="CT_C_D"/>
    <property type="match status" value="1"/>
</dbReference>
<dbReference type="EMBL" id="NHYD01000192">
    <property type="protein sequence ID" value="PPQ94925.1"/>
    <property type="molecule type" value="Genomic_DNA"/>
</dbReference>
<reference evidence="9 10" key="1">
    <citation type="journal article" date="2018" name="Evol. Lett.">
        <title>Horizontal gene cluster transfer increased hallucinogenic mushroom diversity.</title>
        <authorList>
            <person name="Reynolds H.T."/>
            <person name="Vijayakumar V."/>
            <person name="Gluck-Thaler E."/>
            <person name="Korotkin H.B."/>
            <person name="Matheny P.B."/>
            <person name="Slot J.C."/>
        </authorList>
    </citation>
    <scope>NUCLEOTIDE SEQUENCE [LARGE SCALE GENOMIC DNA]</scope>
    <source>
        <strain evidence="9 10">2631</strain>
    </source>
</reference>
<dbReference type="Gene3D" id="3.30.1360.40">
    <property type="match status" value="1"/>
</dbReference>
<dbReference type="PROSITE" id="PS50979">
    <property type="entry name" value="BC"/>
    <property type="match status" value="1"/>
</dbReference>
<gene>
    <name evidence="9" type="ORF">CVT25_004411</name>
</gene>
<feature type="domain" description="Biotin carboxylation" evidence="8">
    <location>
        <begin position="5"/>
        <end position="482"/>
    </location>
</feature>
<proteinExistence type="predicted"/>
<sequence length="1304" mass="144027">MGIYDNHKLLIANRGEIAVRILRTAKRIGLQTVAIYTPSDALSPHVLQANESVPLKLPESTSTASSEAAAYLSISTIIDICKTHSVTLVHPGYGFLSENADFAAQVVENGMVWLGPRHEVIRWMGMKHEARKIAQEAGIRVVPGSDGLVASEQEALEAASRCGFPVMLKATAGGGGMGMVVCHDGESLVKNFRFTEGRAQALFHNNGIYLERYYEAARHIEIQIFGNGQGSVIHLRERECSVQRRHQKVIEESPSPFCVSHPGLRERMCDVAVSLARAIKYNSAGTIEFLVDEETVNFYFLEMNTRIQVEHPVTEQIHPGLDLVELMIKQGLEELSPNKGLLSTSPEMAQATYDQLHEQGLRQGYAHSIEGRIYAENPYDGFIPSPGLLQHVSTDIVGHDWLRIDSWVETGMTITPHFDPLLAKVIVSGASREEALSRFLMALGEVKILGPPNNIGYLASIAENEQFRAGLVTTRFLETFKVHPSAFKVLSSGIDTTIQDLPGRHLKLGIPVSGPMDSLAFATANILVGNPKTTEGLEIVVVPGVKASFYFFVQTVLAVTGKDVTITVNNERRLMWSKIIVPPFSTVDIEAKPTSVTAGFRVYVCIRGGFPDVPPYLGSKSTSMGLGGYQGRSLIKGDLISIENCSSASDEENAPCIPELLTPSYPSHWVIYVLPGPHGDDEFITADGIQRFYSTHWRISPSSNRLGIRLDAPTSTEKIEWARDSGGEGGSHPSNILDNGYAPGTININGDTPVILTNEGPDMGGYLCICTVATAEMWKLGQLAPGCTVQFRRISWIAALQRLVLNSQWLETIEKFVSRTIEESPTVNFNLLNTETKDMAFFGVLHEQKGHEGYPSRLRITFRQAGDSAILVEFGEMHLDIFIRARIHAFQGIVNEKNVLGVLSVCPCIRSILVGCPILIDGCKADIINFHYDPDIISQHAFLRILVESAALIPDNMDEMTFSGRRITFPIVLDDRWSKEAIQRYMSTARDKAVYLPSNVEYLANNNGLANAKEALQKLIASDWLVLGVGFYLACPFLIPIDPRCRLIGQKMNPSRTFTPRGAIGIAGPVAAIYPIESPGGYQLYGRTLPTWQTWGKGHDFRADKPWLLEAFDQVTPPFTTYHSFHFLSLLQITFKPVSEDEYVKIENEFDAGQYVFQIESAQFSVRNHAQFLQSIGEELQMFSTRQAEASKREELKERVLLREWEETKTLLNTDNNGKGSIYNDTENGVRITAPLFANIWKLRCSANDIIESESQVLVVLEAMKTEIPVCAGEGNKGKSIIGFGKGVQEGHSVCPGDTLIILG</sequence>
<keyword evidence="10" id="KW-1185">Reference proteome</keyword>
<dbReference type="GO" id="GO:0016787">
    <property type="term" value="F:hydrolase activity"/>
    <property type="evidence" value="ECO:0007669"/>
    <property type="project" value="UniProtKB-KW"/>
</dbReference>
<dbReference type="PANTHER" id="PTHR18866:SF128">
    <property type="entry name" value="UREA AMIDOLYASE"/>
    <property type="match status" value="1"/>
</dbReference>
<dbReference type="STRING" id="93625.A0A409XVZ6"/>
<evidence type="ECO:0008006" key="11">
    <source>
        <dbReference type="Google" id="ProtNLM"/>
    </source>
</evidence>
<dbReference type="CDD" id="cd06850">
    <property type="entry name" value="biotinyl_domain"/>
    <property type="match status" value="1"/>
</dbReference>
<dbReference type="SMART" id="SM00797">
    <property type="entry name" value="AHS2"/>
    <property type="match status" value="1"/>
</dbReference>
<dbReference type="InterPro" id="IPR005482">
    <property type="entry name" value="Biotin_COase_C"/>
</dbReference>
<dbReference type="GO" id="GO:0046872">
    <property type="term" value="F:metal ion binding"/>
    <property type="evidence" value="ECO:0007669"/>
    <property type="project" value="InterPro"/>
</dbReference>
<keyword evidence="4 6" id="KW-0067">ATP-binding</keyword>
<keyword evidence="3" id="KW-0378">Hydrolase</keyword>
<organism evidence="9 10">
    <name type="scientific">Psilocybe cyanescens</name>
    <dbReference type="NCBI Taxonomy" id="93625"/>
    <lineage>
        <taxon>Eukaryota</taxon>
        <taxon>Fungi</taxon>
        <taxon>Dikarya</taxon>
        <taxon>Basidiomycota</taxon>
        <taxon>Agaricomycotina</taxon>
        <taxon>Agaricomycetes</taxon>
        <taxon>Agaricomycetidae</taxon>
        <taxon>Agaricales</taxon>
        <taxon>Agaricineae</taxon>
        <taxon>Strophariaceae</taxon>
        <taxon>Psilocybe</taxon>
    </lineage>
</organism>
<protein>
    <recommendedName>
        <fullName evidence="11">Urea carboxylase</fullName>
    </recommendedName>
</protein>
<dbReference type="GO" id="GO:0005524">
    <property type="term" value="F:ATP binding"/>
    <property type="evidence" value="ECO:0007669"/>
    <property type="project" value="UniProtKB-UniRule"/>
</dbReference>
<keyword evidence="1" id="KW-0436">Ligase</keyword>
<dbReference type="InterPro" id="IPR011761">
    <property type="entry name" value="ATP-grasp"/>
</dbReference>
<evidence type="ECO:0000313" key="9">
    <source>
        <dbReference type="EMBL" id="PPQ94925.1"/>
    </source>
</evidence>
<dbReference type="InterPro" id="IPR003833">
    <property type="entry name" value="CT_C_D"/>
</dbReference>
<dbReference type="InParanoid" id="A0A409XVZ6"/>
<evidence type="ECO:0000259" key="7">
    <source>
        <dbReference type="PROSITE" id="PS50975"/>
    </source>
</evidence>
<evidence type="ECO:0000256" key="2">
    <source>
        <dbReference type="ARBA" id="ARBA00022741"/>
    </source>
</evidence>
<dbReference type="Gene3D" id="2.40.100.10">
    <property type="entry name" value="Cyclophilin-like"/>
    <property type="match status" value="2"/>
</dbReference>
<dbReference type="SMART" id="SM00796">
    <property type="entry name" value="AHS1"/>
    <property type="match status" value="1"/>
</dbReference>
<dbReference type="SUPFAM" id="SSF51230">
    <property type="entry name" value="Single hybrid motif"/>
    <property type="match status" value="1"/>
</dbReference>
<evidence type="ECO:0000313" key="10">
    <source>
        <dbReference type="Proteomes" id="UP000283269"/>
    </source>
</evidence>
<feature type="domain" description="ATP-grasp" evidence="7">
    <location>
        <begin position="131"/>
        <end position="332"/>
    </location>
</feature>
<dbReference type="InterPro" id="IPR029000">
    <property type="entry name" value="Cyclophilin-like_dom_sf"/>
</dbReference>
<dbReference type="GO" id="GO:0016874">
    <property type="term" value="F:ligase activity"/>
    <property type="evidence" value="ECO:0007669"/>
    <property type="project" value="UniProtKB-KW"/>
</dbReference>
<dbReference type="Proteomes" id="UP000283269">
    <property type="component" value="Unassembled WGS sequence"/>
</dbReference>
<dbReference type="InterPro" id="IPR005479">
    <property type="entry name" value="CPAse_ATP-bd"/>
</dbReference>
<dbReference type="SUPFAM" id="SSF56059">
    <property type="entry name" value="Glutathione synthetase ATP-binding domain-like"/>
    <property type="match status" value="1"/>
</dbReference>
<dbReference type="SUPFAM" id="SSF51246">
    <property type="entry name" value="Rudiment single hybrid motif"/>
    <property type="match status" value="1"/>
</dbReference>
<dbReference type="SUPFAM" id="SSF50891">
    <property type="entry name" value="Cyclophilin-like"/>
    <property type="match status" value="2"/>
</dbReference>
<evidence type="ECO:0000256" key="1">
    <source>
        <dbReference type="ARBA" id="ARBA00022598"/>
    </source>
</evidence>
<dbReference type="PROSITE" id="PS00867">
    <property type="entry name" value="CPSASE_2"/>
    <property type="match status" value="1"/>
</dbReference>
<dbReference type="InterPro" id="IPR011053">
    <property type="entry name" value="Single_hybrid_motif"/>
</dbReference>
<evidence type="ECO:0000256" key="5">
    <source>
        <dbReference type="ARBA" id="ARBA00023267"/>
    </source>
</evidence>
<evidence type="ECO:0000256" key="3">
    <source>
        <dbReference type="ARBA" id="ARBA00022801"/>
    </source>
</evidence>
<dbReference type="Pfam" id="PF00289">
    <property type="entry name" value="Biotin_carb_N"/>
    <property type="match status" value="1"/>
</dbReference>
<dbReference type="Gene3D" id="3.30.470.20">
    <property type="entry name" value="ATP-grasp fold, B domain"/>
    <property type="match status" value="1"/>
</dbReference>
<accession>A0A409XVZ6</accession>
<dbReference type="Pfam" id="PF02785">
    <property type="entry name" value="Biotin_carb_C"/>
    <property type="match status" value="1"/>
</dbReference>
<dbReference type="InterPro" id="IPR016185">
    <property type="entry name" value="PreATP-grasp_dom_sf"/>
</dbReference>
<dbReference type="OrthoDB" id="196847at2759"/>
<dbReference type="Pfam" id="PF02626">
    <property type="entry name" value="CT_A_B"/>
    <property type="match status" value="1"/>
</dbReference>
<dbReference type="SMART" id="SM00878">
    <property type="entry name" value="Biotin_carb_C"/>
    <property type="match status" value="1"/>
</dbReference>
<dbReference type="InterPro" id="IPR005481">
    <property type="entry name" value="BC-like_N"/>
</dbReference>
<dbReference type="InterPro" id="IPR050856">
    <property type="entry name" value="Biotin_carboxylase_complex"/>
</dbReference>
<evidence type="ECO:0000256" key="4">
    <source>
        <dbReference type="ARBA" id="ARBA00022840"/>
    </source>
</evidence>
<keyword evidence="2 6" id="KW-0547">Nucleotide-binding</keyword>
<dbReference type="InterPro" id="IPR003778">
    <property type="entry name" value="CT_A_B"/>
</dbReference>
<dbReference type="PANTHER" id="PTHR18866">
    <property type="entry name" value="CARBOXYLASE:PYRUVATE/ACETYL-COA/PROPIONYL-COA CARBOXYLASE"/>
    <property type="match status" value="1"/>
</dbReference>
<evidence type="ECO:0000259" key="8">
    <source>
        <dbReference type="PROSITE" id="PS50979"/>
    </source>
</evidence>
<dbReference type="SUPFAM" id="SSF52440">
    <property type="entry name" value="PreATP-grasp domain"/>
    <property type="match status" value="1"/>
</dbReference>
<comment type="caution">
    <text evidence="9">The sequence shown here is derived from an EMBL/GenBank/DDBJ whole genome shotgun (WGS) entry which is preliminary data.</text>
</comment>
<evidence type="ECO:0000256" key="6">
    <source>
        <dbReference type="PROSITE-ProRule" id="PRU00409"/>
    </source>
</evidence>
<dbReference type="InterPro" id="IPR011764">
    <property type="entry name" value="Biotin_carboxylation_dom"/>
</dbReference>
<dbReference type="Gene3D" id="2.40.50.100">
    <property type="match status" value="1"/>
</dbReference>
<dbReference type="SUPFAM" id="SSF160467">
    <property type="entry name" value="PH0987 N-terminal domain-like"/>
    <property type="match status" value="1"/>
</dbReference>
<dbReference type="Pfam" id="PF02786">
    <property type="entry name" value="CPSase_L_D2"/>
    <property type="match status" value="1"/>
</dbReference>
<name>A0A409XVZ6_PSICY</name>
<dbReference type="PROSITE" id="PS50975">
    <property type="entry name" value="ATP_GRASP"/>
    <property type="match status" value="1"/>
</dbReference>
<keyword evidence="5" id="KW-0092">Biotin</keyword>
<dbReference type="PROSITE" id="PS00866">
    <property type="entry name" value="CPSASE_1"/>
    <property type="match status" value="1"/>
</dbReference>